<evidence type="ECO:0000313" key="3">
    <source>
        <dbReference type="Proteomes" id="UP000611640"/>
    </source>
</evidence>
<proteinExistence type="predicted"/>
<feature type="region of interest" description="Disordered" evidence="1">
    <location>
        <begin position="1"/>
        <end position="32"/>
    </location>
</feature>
<gene>
    <name evidence="2" type="ORF">Athai_41270</name>
</gene>
<organism evidence="2 3">
    <name type="scientific">Actinocatenispora thailandica</name>
    <dbReference type="NCBI Taxonomy" id="227318"/>
    <lineage>
        <taxon>Bacteria</taxon>
        <taxon>Bacillati</taxon>
        <taxon>Actinomycetota</taxon>
        <taxon>Actinomycetes</taxon>
        <taxon>Micromonosporales</taxon>
        <taxon>Micromonosporaceae</taxon>
        <taxon>Actinocatenispora</taxon>
    </lineage>
</organism>
<evidence type="ECO:0000313" key="2">
    <source>
        <dbReference type="EMBL" id="BCJ36624.1"/>
    </source>
</evidence>
<name>A0A7R7DRU7_9ACTN</name>
<accession>A0A7R7DRU7</accession>
<sequence>MVVGDRERGTDAAGRDQRGEAGDRHDATGPGLAEQYLDEVVSDRTQRAGRLAACCLPETHLCPFVGAEPAGVAVGVTAQRLPRPSSAASMVRVRGVLRKGQPAVPELYRYDGCLIRPARR</sequence>
<dbReference type="Proteomes" id="UP000611640">
    <property type="component" value="Chromosome"/>
</dbReference>
<dbReference type="EMBL" id="AP023355">
    <property type="protein sequence ID" value="BCJ36624.1"/>
    <property type="molecule type" value="Genomic_DNA"/>
</dbReference>
<keyword evidence="3" id="KW-1185">Reference proteome</keyword>
<dbReference type="KEGG" id="atl:Athai_41270"/>
<reference evidence="2 3" key="1">
    <citation type="submission" date="2020-08" db="EMBL/GenBank/DDBJ databases">
        <title>Whole genome shotgun sequence of Actinocatenispora thailandica NBRC 105041.</title>
        <authorList>
            <person name="Komaki H."/>
            <person name="Tamura T."/>
        </authorList>
    </citation>
    <scope>NUCLEOTIDE SEQUENCE [LARGE SCALE GENOMIC DNA]</scope>
    <source>
        <strain evidence="2 3">NBRC 105041</strain>
    </source>
</reference>
<dbReference type="AlphaFoldDB" id="A0A7R7DRU7"/>
<feature type="compositionally biased region" description="Basic and acidic residues" evidence="1">
    <location>
        <begin position="1"/>
        <end position="27"/>
    </location>
</feature>
<protein>
    <submittedName>
        <fullName evidence="2">Uncharacterized protein</fullName>
    </submittedName>
</protein>
<evidence type="ECO:0000256" key="1">
    <source>
        <dbReference type="SAM" id="MobiDB-lite"/>
    </source>
</evidence>